<dbReference type="Pfam" id="PF07228">
    <property type="entry name" value="SpoIIE"/>
    <property type="match status" value="1"/>
</dbReference>
<reference evidence="5" key="1">
    <citation type="journal article" date="2019" name="Int. J. Syst. Evol. Microbiol.">
        <title>The Global Catalogue of Microorganisms (GCM) 10K type strain sequencing project: providing services to taxonomists for standard genome sequencing and annotation.</title>
        <authorList>
            <consortium name="The Broad Institute Genomics Platform"/>
            <consortium name="The Broad Institute Genome Sequencing Center for Infectious Disease"/>
            <person name="Wu L."/>
            <person name="Ma J."/>
        </authorList>
    </citation>
    <scope>NUCLEOTIDE SEQUENCE [LARGE SCALE GENOMIC DNA]</scope>
    <source>
        <strain evidence="5">CGMCC 4.1542</strain>
    </source>
</reference>
<feature type="domain" description="PAS" evidence="3">
    <location>
        <begin position="15"/>
        <end position="69"/>
    </location>
</feature>
<dbReference type="Pfam" id="PF01590">
    <property type="entry name" value="GAF"/>
    <property type="match status" value="1"/>
</dbReference>
<name>A0ABV9WX84_9ACTN</name>
<sequence length="667" mass="68776">MANGARDAGRRWAAERDFWQRVAEQLGSALAVIDTAGRIVAVNRAAERLLDRTAPDLLGADVHDLLHRDPDGNRIPRERCPLLQALRRGTEAQGDGDAYLRGDGTPTTVAWSASPLADNGVVRGTALLFAASTTAADRGARRERTAYTSALEDLNERLTLVAQITDVLGQTLETEEALGRLGRLLVPRLADWAAVDLLTGIGDEVHRTAVTGPAGRYATQEGWRGPLPPNGSPDLPPPARVLNGGEPVLQGREELAGAGGGAGGAAGAGEALGEAAAAARVAGDAGAARDTRTASGIGTARGTGAASDTATARGTETAGDTAAAEGAETAGDTAAAEDAETVSDSGTGLSLGAVHDGFLRAVGATSALTVPLGAQGQVSGALTLVRTNPAHPFNDGDLKVVSDIGRRVGLVIDNARRFGRQRAVAEAMQRNLLAPLPQPDGMHLAARYQPAPAGSQVGGDWYDAFELKDGALALVIGDVVGHDLTAAGGMAQLHGVLRALAWDHTEPPGVIVDRLDDAMPAITTVSMATLVLARVEGRPDGPWTLRWTSAGHLPPLLLTPDGGAQYLEAGQGLLLGTRLGTDGHRPEAAVPLPPGATLLFYTDGLVEVPGSDLDTGLGRLRRNALAHADEPLDTLCDELLARTPPGSTDDVALLAVRLRADPDDTRP</sequence>
<accession>A0ABV9WX84</accession>
<dbReference type="NCBIfam" id="TIGR00229">
    <property type="entry name" value="sensory_box"/>
    <property type="match status" value="1"/>
</dbReference>
<evidence type="ECO:0000256" key="1">
    <source>
        <dbReference type="ARBA" id="ARBA00022801"/>
    </source>
</evidence>
<comment type="caution">
    <text evidence="4">The sequence shown here is derived from an EMBL/GenBank/DDBJ whole genome shotgun (WGS) entry which is preliminary data.</text>
</comment>
<feature type="region of interest" description="Disordered" evidence="2">
    <location>
        <begin position="212"/>
        <end position="245"/>
    </location>
</feature>
<dbReference type="InterPro" id="IPR001932">
    <property type="entry name" value="PPM-type_phosphatase-like_dom"/>
</dbReference>
<dbReference type="SUPFAM" id="SSF55785">
    <property type="entry name" value="PYP-like sensor domain (PAS domain)"/>
    <property type="match status" value="1"/>
</dbReference>
<dbReference type="Proteomes" id="UP001595855">
    <property type="component" value="Unassembled WGS sequence"/>
</dbReference>
<dbReference type="InterPro" id="IPR029016">
    <property type="entry name" value="GAF-like_dom_sf"/>
</dbReference>
<dbReference type="Pfam" id="PF08448">
    <property type="entry name" value="PAS_4"/>
    <property type="match status" value="1"/>
</dbReference>
<organism evidence="4 5">
    <name type="scientific">Streptomyces lienomycini</name>
    <dbReference type="NCBI Taxonomy" id="284035"/>
    <lineage>
        <taxon>Bacteria</taxon>
        <taxon>Bacillati</taxon>
        <taxon>Actinomycetota</taxon>
        <taxon>Actinomycetes</taxon>
        <taxon>Kitasatosporales</taxon>
        <taxon>Streptomycetaceae</taxon>
        <taxon>Streptomyces</taxon>
    </lineage>
</organism>
<evidence type="ECO:0000313" key="5">
    <source>
        <dbReference type="Proteomes" id="UP001595855"/>
    </source>
</evidence>
<dbReference type="SUPFAM" id="SSF55781">
    <property type="entry name" value="GAF domain-like"/>
    <property type="match status" value="1"/>
</dbReference>
<evidence type="ECO:0000313" key="4">
    <source>
        <dbReference type="EMBL" id="MFC5016630.1"/>
    </source>
</evidence>
<dbReference type="Gene3D" id="3.60.40.10">
    <property type="entry name" value="PPM-type phosphatase domain"/>
    <property type="match status" value="1"/>
</dbReference>
<dbReference type="CDD" id="cd00130">
    <property type="entry name" value="PAS"/>
    <property type="match status" value="1"/>
</dbReference>
<dbReference type="PANTHER" id="PTHR43156">
    <property type="entry name" value="STAGE II SPORULATION PROTEIN E-RELATED"/>
    <property type="match status" value="1"/>
</dbReference>
<evidence type="ECO:0000259" key="3">
    <source>
        <dbReference type="PROSITE" id="PS50112"/>
    </source>
</evidence>
<dbReference type="InterPro" id="IPR052016">
    <property type="entry name" value="Bact_Sigma-Reg"/>
</dbReference>
<keyword evidence="1" id="KW-0378">Hydrolase</keyword>
<dbReference type="InterPro" id="IPR000014">
    <property type="entry name" value="PAS"/>
</dbReference>
<dbReference type="SMART" id="SM00091">
    <property type="entry name" value="PAS"/>
    <property type="match status" value="1"/>
</dbReference>
<gene>
    <name evidence="4" type="ORF">ACFPRC_17300</name>
</gene>
<keyword evidence="5" id="KW-1185">Reference proteome</keyword>
<protein>
    <submittedName>
        <fullName evidence="4">SpoIIE family protein phosphatase</fullName>
    </submittedName>
</protein>
<dbReference type="InterPro" id="IPR013656">
    <property type="entry name" value="PAS_4"/>
</dbReference>
<dbReference type="InterPro" id="IPR036457">
    <property type="entry name" value="PPM-type-like_dom_sf"/>
</dbReference>
<proteinExistence type="predicted"/>
<feature type="region of interest" description="Disordered" evidence="2">
    <location>
        <begin position="285"/>
        <end position="347"/>
    </location>
</feature>
<dbReference type="PROSITE" id="PS50112">
    <property type="entry name" value="PAS"/>
    <property type="match status" value="1"/>
</dbReference>
<dbReference type="InterPro" id="IPR035965">
    <property type="entry name" value="PAS-like_dom_sf"/>
</dbReference>
<dbReference type="PANTHER" id="PTHR43156:SF2">
    <property type="entry name" value="STAGE II SPORULATION PROTEIN E"/>
    <property type="match status" value="1"/>
</dbReference>
<dbReference type="Gene3D" id="3.30.450.40">
    <property type="match status" value="1"/>
</dbReference>
<dbReference type="SUPFAM" id="SSF81606">
    <property type="entry name" value="PP2C-like"/>
    <property type="match status" value="1"/>
</dbReference>
<dbReference type="EMBL" id="JBHSJO010000001">
    <property type="protein sequence ID" value="MFC5016630.1"/>
    <property type="molecule type" value="Genomic_DNA"/>
</dbReference>
<dbReference type="SMART" id="SM00331">
    <property type="entry name" value="PP2C_SIG"/>
    <property type="match status" value="1"/>
</dbReference>
<dbReference type="InterPro" id="IPR003018">
    <property type="entry name" value="GAF"/>
</dbReference>
<dbReference type="RefSeq" id="WP_271319388.1">
    <property type="nucleotide sequence ID" value="NZ_BAAATN010000005.1"/>
</dbReference>
<feature type="compositionally biased region" description="Pro residues" evidence="2">
    <location>
        <begin position="226"/>
        <end position="239"/>
    </location>
</feature>
<feature type="compositionally biased region" description="Low complexity" evidence="2">
    <location>
        <begin position="308"/>
        <end position="334"/>
    </location>
</feature>
<evidence type="ECO:0000256" key="2">
    <source>
        <dbReference type="SAM" id="MobiDB-lite"/>
    </source>
</evidence>
<dbReference type="Gene3D" id="3.30.450.20">
    <property type="entry name" value="PAS domain"/>
    <property type="match status" value="1"/>
</dbReference>